<name>W2T3E5_NECAM</name>
<evidence type="ECO:0000256" key="2">
    <source>
        <dbReference type="ARBA" id="ARBA00022989"/>
    </source>
</evidence>
<organism evidence="5 6">
    <name type="scientific">Necator americanus</name>
    <name type="common">Human hookworm</name>
    <dbReference type="NCBI Taxonomy" id="51031"/>
    <lineage>
        <taxon>Eukaryota</taxon>
        <taxon>Metazoa</taxon>
        <taxon>Ecdysozoa</taxon>
        <taxon>Nematoda</taxon>
        <taxon>Chromadorea</taxon>
        <taxon>Rhabditida</taxon>
        <taxon>Rhabditina</taxon>
        <taxon>Rhabditomorpha</taxon>
        <taxon>Strongyloidea</taxon>
        <taxon>Ancylostomatidae</taxon>
        <taxon>Bunostominae</taxon>
        <taxon>Necator</taxon>
    </lineage>
</organism>
<dbReference type="AlphaFoldDB" id="W2T3E5"/>
<keyword evidence="3" id="KW-0472">Membrane</keyword>
<protein>
    <submittedName>
        <fullName evidence="5">Uncharacterized protein</fullName>
    </submittedName>
</protein>
<proteinExistence type="predicted"/>
<dbReference type="EMBL" id="KI660228">
    <property type="protein sequence ID" value="ETN76418.1"/>
    <property type="molecule type" value="Genomic_DNA"/>
</dbReference>
<keyword evidence="1" id="KW-0812">Transmembrane</keyword>
<dbReference type="OrthoDB" id="5875102at2759"/>
<sequence length="153" mass="16510">MPPRPQFDLQRGGAEPNRASDTSKKSTVLAVPAFAGPTDDDDEDRKHAYTPSTIEKIINILLCRGDLANQVLEVAPVSIIGLFRFGTSWDYFCIFIGVICAILSGISQPVLALVSSCVSTAVVHELLRRCVTSMSARFCVRTLAGLTEIIPAS</sequence>
<dbReference type="InterPro" id="IPR036640">
    <property type="entry name" value="ABC1_TM_sf"/>
</dbReference>
<evidence type="ECO:0000313" key="5">
    <source>
        <dbReference type="EMBL" id="ETN76418.1"/>
    </source>
</evidence>
<dbReference type="Proteomes" id="UP000053676">
    <property type="component" value="Unassembled WGS sequence"/>
</dbReference>
<evidence type="ECO:0000313" key="6">
    <source>
        <dbReference type="Proteomes" id="UP000053676"/>
    </source>
</evidence>
<evidence type="ECO:0000256" key="1">
    <source>
        <dbReference type="ARBA" id="ARBA00022692"/>
    </source>
</evidence>
<dbReference type="GO" id="GO:0016020">
    <property type="term" value="C:membrane"/>
    <property type="evidence" value="ECO:0007669"/>
    <property type="project" value="InterPro"/>
</dbReference>
<keyword evidence="2" id="KW-1133">Transmembrane helix</keyword>
<evidence type="ECO:0000256" key="3">
    <source>
        <dbReference type="ARBA" id="ARBA00023136"/>
    </source>
</evidence>
<feature type="region of interest" description="Disordered" evidence="4">
    <location>
        <begin position="1"/>
        <end position="26"/>
    </location>
</feature>
<dbReference type="KEGG" id="nai:NECAME_11678"/>
<dbReference type="Gene3D" id="1.20.1560.10">
    <property type="entry name" value="ABC transporter type 1, transmembrane domain"/>
    <property type="match status" value="1"/>
</dbReference>
<keyword evidence="6" id="KW-1185">Reference proteome</keyword>
<accession>W2T3E5</accession>
<evidence type="ECO:0000256" key="4">
    <source>
        <dbReference type="SAM" id="MobiDB-lite"/>
    </source>
</evidence>
<reference evidence="6" key="1">
    <citation type="journal article" date="2014" name="Nat. Genet.">
        <title>Genome of the human hookworm Necator americanus.</title>
        <authorList>
            <person name="Tang Y.T."/>
            <person name="Gao X."/>
            <person name="Rosa B.A."/>
            <person name="Abubucker S."/>
            <person name="Hallsworth-Pepin K."/>
            <person name="Martin J."/>
            <person name="Tyagi R."/>
            <person name="Heizer E."/>
            <person name="Zhang X."/>
            <person name="Bhonagiri-Palsikar V."/>
            <person name="Minx P."/>
            <person name="Warren W.C."/>
            <person name="Wang Q."/>
            <person name="Zhan B."/>
            <person name="Hotez P.J."/>
            <person name="Sternberg P.W."/>
            <person name="Dougall A."/>
            <person name="Gaze S.T."/>
            <person name="Mulvenna J."/>
            <person name="Sotillo J."/>
            <person name="Ranganathan S."/>
            <person name="Rabelo E.M."/>
            <person name="Wilson R.K."/>
            <person name="Felgner P.L."/>
            <person name="Bethony J."/>
            <person name="Hawdon J.M."/>
            <person name="Gasser R.B."/>
            <person name="Loukas A."/>
            <person name="Mitreva M."/>
        </authorList>
    </citation>
    <scope>NUCLEOTIDE SEQUENCE [LARGE SCALE GENOMIC DNA]</scope>
</reference>
<gene>
    <name evidence="5" type="ORF">NECAME_11678</name>
</gene>
<dbReference type="GO" id="GO:0005524">
    <property type="term" value="F:ATP binding"/>
    <property type="evidence" value="ECO:0007669"/>
    <property type="project" value="InterPro"/>
</dbReference>